<dbReference type="InterPro" id="IPR011249">
    <property type="entry name" value="Metalloenz_LuxS/M16"/>
</dbReference>
<dbReference type="PROSITE" id="PS51257">
    <property type="entry name" value="PROKAR_LIPOPROTEIN"/>
    <property type="match status" value="1"/>
</dbReference>
<gene>
    <name evidence="3" type="ORF">AMJ44_01620</name>
</gene>
<dbReference type="PANTHER" id="PTHR11851">
    <property type="entry name" value="METALLOPROTEASE"/>
    <property type="match status" value="1"/>
</dbReference>
<dbReference type="EMBL" id="LIZX01000011">
    <property type="protein sequence ID" value="KPJ69884.1"/>
    <property type="molecule type" value="Genomic_DNA"/>
</dbReference>
<dbReference type="Pfam" id="PF00675">
    <property type="entry name" value="Peptidase_M16"/>
    <property type="match status" value="1"/>
</dbReference>
<evidence type="ECO:0008006" key="5">
    <source>
        <dbReference type="Google" id="ProtNLM"/>
    </source>
</evidence>
<protein>
    <recommendedName>
        <fullName evidence="5">Peptidase M16 N-terminal domain-containing protein</fullName>
    </recommendedName>
</protein>
<dbReference type="InterPro" id="IPR050361">
    <property type="entry name" value="MPP/UQCRC_Complex"/>
</dbReference>
<proteinExistence type="predicted"/>
<sequence length="284" mass="31524">MSKIKYFLSGIFFLGLSFLLLSCAKVDPNKISSELLPVEGNPLVSFRILLKVGSTADPAGKEGLCQLTFSMLANGGSKSMTFKEISKKLYPMAARVEVRVDKEMSVFTGQVHTDNLENYYAILKDMLLNPGFREDDFTRIKTNQLNFLQKTLVGTNDEQFGKEILNLMMYEGHPYGHHEAGTVESLNSISLEEVKAFYQEHFIQGNITIGLAGGYPADFPVKVKEDFSTLPEGHTPLLELPEQPLPEGIEIVIAEKETPATALSMGFPVSISRADEDFFALWIA</sequence>
<dbReference type="Gene3D" id="3.30.830.10">
    <property type="entry name" value="Metalloenzyme, LuxS/M16 peptidase-like"/>
    <property type="match status" value="1"/>
</dbReference>
<dbReference type="GO" id="GO:0046872">
    <property type="term" value="F:metal ion binding"/>
    <property type="evidence" value="ECO:0007669"/>
    <property type="project" value="InterPro"/>
</dbReference>
<feature type="domain" description="Peptidase M16 C-terminal" evidence="2">
    <location>
        <begin position="188"/>
        <end position="281"/>
    </location>
</feature>
<accession>A0A0S7Y707</accession>
<dbReference type="InterPro" id="IPR007863">
    <property type="entry name" value="Peptidase_M16_C"/>
</dbReference>
<evidence type="ECO:0000259" key="2">
    <source>
        <dbReference type="Pfam" id="PF05193"/>
    </source>
</evidence>
<dbReference type="PANTHER" id="PTHR11851:SF224">
    <property type="entry name" value="PROCESSING PROTEASE"/>
    <property type="match status" value="1"/>
</dbReference>
<feature type="non-terminal residue" evidence="3">
    <location>
        <position position="284"/>
    </location>
</feature>
<dbReference type="Proteomes" id="UP000051861">
    <property type="component" value="Unassembled WGS sequence"/>
</dbReference>
<organism evidence="3 4">
    <name type="scientific">candidate division WOR-1 bacterium DG_54_3</name>
    <dbReference type="NCBI Taxonomy" id="1703775"/>
    <lineage>
        <taxon>Bacteria</taxon>
        <taxon>Bacillati</taxon>
        <taxon>Saganbacteria</taxon>
    </lineage>
</organism>
<dbReference type="Pfam" id="PF05193">
    <property type="entry name" value="Peptidase_M16_C"/>
    <property type="match status" value="1"/>
</dbReference>
<evidence type="ECO:0000313" key="3">
    <source>
        <dbReference type="EMBL" id="KPJ69884.1"/>
    </source>
</evidence>
<reference evidence="3 4" key="1">
    <citation type="journal article" date="2015" name="Microbiome">
        <title>Genomic resolution of linkages in carbon, nitrogen, and sulfur cycling among widespread estuary sediment bacteria.</title>
        <authorList>
            <person name="Baker B.J."/>
            <person name="Lazar C.S."/>
            <person name="Teske A.P."/>
            <person name="Dick G.J."/>
        </authorList>
    </citation>
    <scope>NUCLEOTIDE SEQUENCE [LARGE SCALE GENOMIC DNA]</scope>
    <source>
        <strain evidence="3">DG_54_3</strain>
    </source>
</reference>
<dbReference type="AlphaFoldDB" id="A0A0S7Y707"/>
<name>A0A0S7Y707_UNCSA</name>
<evidence type="ECO:0000313" key="4">
    <source>
        <dbReference type="Proteomes" id="UP000051861"/>
    </source>
</evidence>
<dbReference type="SUPFAM" id="SSF63411">
    <property type="entry name" value="LuxS/MPP-like metallohydrolase"/>
    <property type="match status" value="1"/>
</dbReference>
<evidence type="ECO:0000259" key="1">
    <source>
        <dbReference type="Pfam" id="PF00675"/>
    </source>
</evidence>
<dbReference type="InterPro" id="IPR011765">
    <property type="entry name" value="Pept_M16_N"/>
</dbReference>
<comment type="caution">
    <text evidence="3">The sequence shown here is derived from an EMBL/GenBank/DDBJ whole genome shotgun (WGS) entry which is preliminary data.</text>
</comment>
<feature type="domain" description="Peptidase M16 N-terminal" evidence="1">
    <location>
        <begin position="43"/>
        <end position="144"/>
    </location>
</feature>